<dbReference type="AlphaFoldDB" id="U2Z6K3"/>
<protein>
    <submittedName>
        <fullName evidence="1">Putative sulfotransferase protein</fullName>
    </submittedName>
</protein>
<evidence type="ECO:0000313" key="1">
    <source>
        <dbReference type="EMBL" id="GAD57055.1"/>
    </source>
</evidence>
<dbReference type="Gene3D" id="3.40.50.300">
    <property type="entry name" value="P-loop containing nucleotide triphosphate hydrolases"/>
    <property type="match status" value="1"/>
</dbReference>
<dbReference type="InterPro" id="IPR027417">
    <property type="entry name" value="P-loop_NTPase"/>
</dbReference>
<dbReference type="SUPFAM" id="SSF52540">
    <property type="entry name" value="P-loop containing nucleoside triphosphate hydrolases"/>
    <property type="match status" value="1"/>
</dbReference>
<accession>U2Z6K3</accession>
<comment type="caution">
    <text evidence="1">The sequence shown here is derived from an EMBL/GenBank/DDBJ whole genome shotgun (WGS) entry which is preliminary data.</text>
</comment>
<sequence length="228" mass="25829">MLEASVWYLYSEDAIASILRVRPDARFVVMLRDPVRMLASLHRQLLRALDEDEPDFERAWNLSDRRARGECIPPGCRAPKTLIYTRTAAFGEMIERLFSQVPRDQCLVLFQEDMQADTGAVYRQTLDFLGLEDDGRQNFPRINEASRSRSRAVQYVIARGKPVREAVSRPIKRLLGCESLGVMKKVNDLNTAKIGPVGLSSQMVDTVADHYAADGRRLKELLGRTAFA</sequence>
<dbReference type="Proteomes" id="UP000016566">
    <property type="component" value="Unassembled WGS sequence"/>
</dbReference>
<dbReference type="STRING" id="1337093.MBELCI_3107"/>
<keyword evidence="1" id="KW-0808">Transferase</keyword>
<organism evidence="1 2">
    <name type="scientific">Limimaricola cinnabarinus LL-001</name>
    <dbReference type="NCBI Taxonomy" id="1337093"/>
    <lineage>
        <taxon>Bacteria</taxon>
        <taxon>Pseudomonadati</taxon>
        <taxon>Pseudomonadota</taxon>
        <taxon>Alphaproteobacteria</taxon>
        <taxon>Rhodobacterales</taxon>
        <taxon>Paracoccaceae</taxon>
        <taxon>Limimaricola</taxon>
    </lineage>
</organism>
<dbReference type="EMBL" id="BATB01000058">
    <property type="protein sequence ID" value="GAD57055.1"/>
    <property type="molecule type" value="Genomic_DNA"/>
</dbReference>
<dbReference type="Pfam" id="PF13469">
    <property type="entry name" value="Sulfotransfer_3"/>
    <property type="match status" value="1"/>
</dbReference>
<gene>
    <name evidence="1" type="ORF">MBELCI_3107</name>
</gene>
<name>U2Z6K3_9RHOB</name>
<evidence type="ECO:0000313" key="2">
    <source>
        <dbReference type="Proteomes" id="UP000016566"/>
    </source>
</evidence>
<dbReference type="GO" id="GO:0016740">
    <property type="term" value="F:transferase activity"/>
    <property type="evidence" value="ECO:0007669"/>
    <property type="project" value="UniProtKB-KW"/>
</dbReference>
<reference evidence="1" key="1">
    <citation type="journal article" date="2013" name="Genome Announc.">
        <title>Draft Genome Sequence of Loktanella cinnabarina LL-001T, Isolated from Deep-Sea Floor Sediment.</title>
        <authorList>
            <person name="Nishi S."/>
            <person name="Tsubouchi T."/>
            <person name="Takaki Y."/>
            <person name="Koyanagi R."/>
            <person name="Satoh N."/>
            <person name="Maruyama T."/>
            <person name="Hatada Y."/>
        </authorList>
    </citation>
    <scope>NUCLEOTIDE SEQUENCE [LARGE SCALE GENOMIC DNA]</scope>
    <source>
        <strain evidence="1">LL-001</strain>
    </source>
</reference>
<dbReference type="eggNOG" id="COG4424">
    <property type="taxonomic scope" value="Bacteria"/>
</dbReference>
<keyword evidence="2" id="KW-1185">Reference proteome</keyword>
<proteinExistence type="predicted"/>